<dbReference type="PROSITE" id="PS51012">
    <property type="entry name" value="ABC_TM2"/>
    <property type="match status" value="1"/>
</dbReference>
<keyword evidence="12" id="KW-1185">Reference proteome</keyword>
<keyword evidence="6 9" id="KW-1133">Transmembrane helix</keyword>
<dbReference type="InterPro" id="IPR013525">
    <property type="entry name" value="ABC2_TM"/>
</dbReference>
<keyword evidence="5 9" id="KW-0812">Transmembrane</keyword>
<sequence length="261" mass="28815">MFTALWRFRYFVLASVVGELRGRYARSKLGLLWSVLHPLAQAAIFALVLAEVLGAKLAGIEDKAAYPIYLLSGLAAWTLFSEILNRCLTVFVDYSGTLKKIAFPRICLPVIVFGGALLNHVLLLAAIAIVFLFFGHPPGVAWLALPLGVLLIALFAFGLGVILGIFNVFSRDVGQVMTVILQLWFWLTPIVYPRNIVPEHLLWALEINPMVALVGIYQDALLLNRWPDPVSLFGPMATALVLFGLAFVLFRRASPELVDVL</sequence>
<dbReference type="Proteomes" id="UP000291301">
    <property type="component" value="Unassembled WGS sequence"/>
</dbReference>
<keyword evidence="8 9" id="KW-0472">Membrane</keyword>
<proteinExistence type="inferred from homology"/>
<dbReference type="GO" id="GO:0015920">
    <property type="term" value="P:lipopolysaccharide transport"/>
    <property type="evidence" value="ECO:0007669"/>
    <property type="project" value="TreeGrafter"/>
</dbReference>
<organism evidence="11 12">
    <name type="scientific">Oricola cellulosilytica</name>
    <dbReference type="NCBI Taxonomy" id="1429082"/>
    <lineage>
        <taxon>Bacteria</taxon>
        <taxon>Pseudomonadati</taxon>
        <taxon>Pseudomonadota</taxon>
        <taxon>Alphaproteobacteria</taxon>
        <taxon>Hyphomicrobiales</taxon>
        <taxon>Ahrensiaceae</taxon>
        <taxon>Oricola</taxon>
    </lineage>
</organism>
<keyword evidence="3 9" id="KW-0813">Transport</keyword>
<evidence type="ECO:0000256" key="6">
    <source>
        <dbReference type="ARBA" id="ARBA00022989"/>
    </source>
</evidence>
<evidence type="ECO:0000256" key="8">
    <source>
        <dbReference type="ARBA" id="ARBA00023136"/>
    </source>
</evidence>
<dbReference type="RefSeq" id="WP_131571625.1">
    <property type="nucleotide sequence ID" value="NZ_JAINFK010000002.1"/>
</dbReference>
<evidence type="ECO:0000256" key="3">
    <source>
        <dbReference type="ARBA" id="ARBA00022448"/>
    </source>
</evidence>
<dbReference type="AlphaFoldDB" id="A0A4R0P377"/>
<comment type="caution">
    <text evidence="11">The sequence shown here is derived from an EMBL/GenBank/DDBJ whole genome shotgun (WGS) entry which is preliminary data.</text>
</comment>
<evidence type="ECO:0000313" key="11">
    <source>
        <dbReference type="EMBL" id="TCD11303.1"/>
    </source>
</evidence>
<evidence type="ECO:0000259" key="10">
    <source>
        <dbReference type="PROSITE" id="PS51012"/>
    </source>
</evidence>
<keyword evidence="7" id="KW-0625">Polysaccharide transport</keyword>
<dbReference type="EMBL" id="SJST01000010">
    <property type="protein sequence ID" value="TCD11303.1"/>
    <property type="molecule type" value="Genomic_DNA"/>
</dbReference>
<gene>
    <name evidence="11" type="ORF">E0D97_17425</name>
</gene>
<evidence type="ECO:0000256" key="7">
    <source>
        <dbReference type="ARBA" id="ARBA00023047"/>
    </source>
</evidence>
<evidence type="ECO:0000313" key="12">
    <source>
        <dbReference type="Proteomes" id="UP000291301"/>
    </source>
</evidence>
<evidence type="ECO:0000256" key="1">
    <source>
        <dbReference type="ARBA" id="ARBA00004651"/>
    </source>
</evidence>
<evidence type="ECO:0000256" key="5">
    <source>
        <dbReference type="ARBA" id="ARBA00022692"/>
    </source>
</evidence>
<dbReference type="Pfam" id="PF01061">
    <property type="entry name" value="ABC2_membrane"/>
    <property type="match status" value="1"/>
</dbReference>
<evidence type="ECO:0000256" key="9">
    <source>
        <dbReference type="RuleBase" id="RU361157"/>
    </source>
</evidence>
<comment type="similarity">
    <text evidence="2 9">Belongs to the ABC-2 integral membrane protein family.</text>
</comment>
<evidence type="ECO:0000256" key="4">
    <source>
        <dbReference type="ARBA" id="ARBA00022475"/>
    </source>
</evidence>
<feature type="transmembrane region" description="Helical" evidence="9">
    <location>
        <begin position="140"/>
        <end position="166"/>
    </location>
</feature>
<dbReference type="InterPro" id="IPR047817">
    <property type="entry name" value="ABC2_TM_bact-type"/>
</dbReference>
<comment type="subcellular location">
    <subcellularLocation>
        <location evidence="9">Cell inner membrane</location>
        <topology evidence="9">Multi-pass membrane protein</topology>
    </subcellularLocation>
    <subcellularLocation>
        <location evidence="1">Cell membrane</location>
        <topology evidence="1">Multi-pass membrane protein</topology>
    </subcellularLocation>
</comment>
<dbReference type="PANTHER" id="PTHR30413">
    <property type="entry name" value="INNER MEMBRANE TRANSPORT PERMEASE"/>
    <property type="match status" value="1"/>
</dbReference>
<accession>A0A4R0P377</accession>
<feature type="transmembrane region" description="Helical" evidence="9">
    <location>
        <begin position="232"/>
        <end position="250"/>
    </location>
</feature>
<reference evidence="11 12" key="1">
    <citation type="journal article" date="2015" name="Antonie Van Leeuwenhoek">
        <title>Oricola cellulosilytica gen. nov., sp. nov., a cellulose-degrading bacterium of the family Phyllobacteriaceae isolated from surface seashore water, and emended descriptions of Mesorhizobium loti and Phyllobacterium myrsinacearum.</title>
        <authorList>
            <person name="Hameed A."/>
            <person name="Shahina M."/>
            <person name="Lai W.A."/>
            <person name="Lin S.Y."/>
            <person name="Young L.S."/>
            <person name="Liu Y.C."/>
            <person name="Hsu Y.H."/>
            <person name="Young C.C."/>
        </authorList>
    </citation>
    <scope>NUCLEOTIDE SEQUENCE [LARGE SCALE GENOMIC DNA]</scope>
    <source>
        <strain evidence="11 12">KCTC 52183</strain>
    </source>
</reference>
<feature type="transmembrane region" description="Helical" evidence="9">
    <location>
        <begin position="66"/>
        <end position="85"/>
    </location>
</feature>
<dbReference type="GO" id="GO:0005886">
    <property type="term" value="C:plasma membrane"/>
    <property type="evidence" value="ECO:0007669"/>
    <property type="project" value="UniProtKB-SubCell"/>
</dbReference>
<feature type="domain" description="ABC transmembrane type-2" evidence="10">
    <location>
        <begin position="29"/>
        <end position="253"/>
    </location>
</feature>
<name>A0A4R0P377_9HYPH</name>
<feature type="transmembrane region" description="Helical" evidence="9">
    <location>
        <begin position="173"/>
        <end position="192"/>
    </location>
</feature>
<feature type="transmembrane region" description="Helical" evidence="9">
    <location>
        <begin position="31"/>
        <end position="54"/>
    </location>
</feature>
<dbReference type="GO" id="GO:0015774">
    <property type="term" value="P:polysaccharide transport"/>
    <property type="evidence" value="ECO:0007669"/>
    <property type="project" value="UniProtKB-KW"/>
</dbReference>
<keyword evidence="4 9" id="KW-1003">Cell membrane</keyword>
<dbReference type="PANTHER" id="PTHR30413:SF10">
    <property type="entry name" value="CAPSULE POLYSACCHARIDE EXPORT INNER-MEMBRANE PROTEIN CTRC"/>
    <property type="match status" value="1"/>
</dbReference>
<keyword evidence="7" id="KW-0762">Sugar transport</keyword>
<dbReference type="GO" id="GO:0140359">
    <property type="term" value="F:ABC-type transporter activity"/>
    <property type="evidence" value="ECO:0007669"/>
    <property type="project" value="InterPro"/>
</dbReference>
<dbReference type="OrthoDB" id="9786910at2"/>
<feature type="transmembrane region" description="Helical" evidence="9">
    <location>
        <begin position="106"/>
        <end position="134"/>
    </location>
</feature>
<evidence type="ECO:0000256" key="2">
    <source>
        <dbReference type="ARBA" id="ARBA00007783"/>
    </source>
</evidence>
<protein>
    <recommendedName>
        <fullName evidence="9">Transport permease protein</fullName>
    </recommendedName>
</protein>